<dbReference type="RefSeq" id="XP_009226002.1">
    <property type="nucleotide sequence ID" value="XM_009227738.1"/>
</dbReference>
<reference evidence="2" key="5">
    <citation type="submission" date="2018-04" db="UniProtKB">
        <authorList>
            <consortium name="EnsemblFungi"/>
        </authorList>
    </citation>
    <scope>IDENTIFICATION</scope>
    <source>
        <strain evidence="2">R3-111a-1</strain>
    </source>
</reference>
<evidence type="ECO:0000313" key="1">
    <source>
        <dbReference type="EMBL" id="EJT73028.1"/>
    </source>
</evidence>
<dbReference type="Proteomes" id="UP000006039">
    <property type="component" value="Unassembled WGS sequence"/>
</dbReference>
<dbReference type="HOGENOM" id="CLU_1120234_0_0_1"/>
<protein>
    <submittedName>
        <fullName evidence="1 2">Uncharacterized protein</fullName>
    </submittedName>
</protein>
<sequence length="248" mass="26414">MFGSLFARKPFPIPVPAPARAVTVSSEDPFNIAAEAAATISLLDEAASRIKARHRRHRRQDAASAVSLIDEAASWIKTRCHSHRRQDATSAAVITPGTTFEVAAADLGRHDEKLCTIRDLVIRTRLSPNMQTPPVANALVLLQSAVKGLVSISGTASFEQLATAMDKVDRAAKDLRQRLTGDIPMTVGNVIEGYYQIGAAIGGSRRDGPLIIEARGNKATNTVQINAPVFGDPAALAQIFTALQGSGR</sequence>
<accession>J3P8P4</accession>
<dbReference type="OrthoDB" id="10592153at2759"/>
<reference evidence="1" key="3">
    <citation type="submission" date="2010-09" db="EMBL/GenBank/DDBJ databases">
        <title>Annotation of Gaeumannomyces graminis var. tritici R3-111a-1.</title>
        <authorList>
            <consortium name="The Broad Institute Genome Sequencing Platform"/>
            <person name="Ma L.-J."/>
            <person name="Dead R."/>
            <person name="Young S.K."/>
            <person name="Zeng Q."/>
            <person name="Gargeya S."/>
            <person name="Fitzgerald M."/>
            <person name="Haas B."/>
            <person name="Abouelleil A."/>
            <person name="Alvarado L."/>
            <person name="Arachchi H.M."/>
            <person name="Berlin A."/>
            <person name="Brown A."/>
            <person name="Chapman S.B."/>
            <person name="Chen Z."/>
            <person name="Dunbar C."/>
            <person name="Freedman E."/>
            <person name="Gearin G."/>
            <person name="Gellesch M."/>
            <person name="Goldberg J."/>
            <person name="Griggs A."/>
            <person name="Gujja S."/>
            <person name="Heiman D."/>
            <person name="Howarth C."/>
            <person name="Larson L."/>
            <person name="Lui A."/>
            <person name="MacDonald P.J.P."/>
            <person name="Mehta T."/>
            <person name="Montmayeur A."/>
            <person name="Murphy C."/>
            <person name="Neiman D."/>
            <person name="Pearson M."/>
            <person name="Priest M."/>
            <person name="Roberts A."/>
            <person name="Saif S."/>
            <person name="Shea T."/>
            <person name="Shenoy N."/>
            <person name="Sisk P."/>
            <person name="Stolte C."/>
            <person name="Sykes S."/>
            <person name="Yandava C."/>
            <person name="Wortman J."/>
            <person name="Nusbaum C."/>
            <person name="Birren B."/>
        </authorList>
    </citation>
    <scope>NUCLEOTIDE SEQUENCE</scope>
    <source>
        <strain evidence="1">R3-111a-1</strain>
    </source>
</reference>
<dbReference type="AlphaFoldDB" id="J3P8P4"/>
<proteinExistence type="predicted"/>
<dbReference type="EMBL" id="GL385399">
    <property type="protein sequence ID" value="EJT73028.1"/>
    <property type="molecule type" value="Genomic_DNA"/>
</dbReference>
<keyword evidence="3" id="KW-1185">Reference proteome</keyword>
<reference evidence="3" key="1">
    <citation type="submission" date="2010-07" db="EMBL/GenBank/DDBJ databases">
        <title>The genome sequence of Gaeumannomyces graminis var. tritici strain R3-111a-1.</title>
        <authorList>
            <consortium name="The Broad Institute Genome Sequencing Platform"/>
            <person name="Ma L.-J."/>
            <person name="Dead R."/>
            <person name="Young S."/>
            <person name="Zeng Q."/>
            <person name="Koehrsen M."/>
            <person name="Alvarado L."/>
            <person name="Berlin A."/>
            <person name="Chapman S.B."/>
            <person name="Chen Z."/>
            <person name="Freedman E."/>
            <person name="Gellesch M."/>
            <person name="Goldberg J."/>
            <person name="Griggs A."/>
            <person name="Gujja S."/>
            <person name="Heilman E.R."/>
            <person name="Heiman D."/>
            <person name="Hepburn T."/>
            <person name="Howarth C."/>
            <person name="Jen D."/>
            <person name="Larson L."/>
            <person name="Mehta T."/>
            <person name="Neiman D."/>
            <person name="Pearson M."/>
            <person name="Roberts A."/>
            <person name="Saif S."/>
            <person name="Shea T."/>
            <person name="Shenoy N."/>
            <person name="Sisk P."/>
            <person name="Stolte C."/>
            <person name="Sykes S."/>
            <person name="Walk T."/>
            <person name="White J."/>
            <person name="Yandava C."/>
            <person name="Haas B."/>
            <person name="Nusbaum C."/>
            <person name="Birren B."/>
        </authorList>
    </citation>
    <scope>NUCLEOTIDE SEQUENCE [LARGE SCALE GENOMIC DNA]</scope>
    <source>
        <strain evidence="3">R3-111a-1</strain>
    </source>
</reference>
<dbReference type="eggNOG" id="ENOG502RNA8">
    <property type="taxonomic scope" value="Eukaryota"/>
</dbReference>
<organism evidence="1">
    <name type="scientific">Gaeumannomyces tritici (strain R3-111a-1)</name>
    <name type="common">Wheat and barley take-all root rot fungus</name>
    <name type="synonym">Gaeumannomyces graminis var. tritici</name>
    <dbReference type="NCBI Taxonomy" id="644352"/>
    <lineage>
        <taxon>Eukaryota</taxon>
        <taxon>Fungi</taxon>
        <taxon>Dikarya</taxon>
        <taxon>Ascomycota</taxon>
        <taxon>Pezizomycotina</taxon>
        <taxon>Sordariomycetes</taxon>
        <taxon>Sordariomycetidae</taxon>
        <taxon>Magnaporthales</taxon>
        <taxon>Magnaporthaceae</taxon>
        <taxon>Gaeumannomyces</taxon>
    </lineage>
</organism>
<evidence type="ECO:0000313" key="2">
    <source>
        <dbReference type="EnsemblFungi" id="EJT73028"/>
    </source>
</evidence>
<evidence type="ECO:0000313" key="3">
    <source>
        <dbReference type="Proteomes" id="UP000006039"/>
    </source>
</evidence>
<reference evidence="1" key="2">
    <citation type="submission" date="2010-07" db="EMBL/GenBank/DDBJ databases">
        <authorList>
            <consortium name="The Broad Institute Genome Sequencing Platform"/>
            <consortium name="Broad Institute Genome Sequencing Center for Infectious Disease"/>
            <person name="Ma L.-J."/>
            <person name="Dead R."/>
            <person name="Young S."/>
            <person name="Zeng Q."/>
            <person name="Koehrsen M."/>
            <person name="Alvarado L."/>
            <person name="Berlin A."/>
            <person name="Chapman S.B."/>
            <person name="Chen Z."/>
            <person name="Freedman E."/>
            <person name="Gellesch M."/>
            <person name="Goldberg J."/>
            <person name="Griggs A."/>
            <person name="Gujja S."/>
            <person name="Heilman E.R."/>
            <person name="Heiman D."/>
            <person name="Hepburn T."/>
            <person name="Howarth C."/>
            <person name="Jen D."/>
            <person name="Larson L."/>
            <person name="Mehta T."/>
            <person name="Neiman D."/>
            <person name="Pearson M."/>
            <person name="Roberts A."/>
            <person name="Saif S."/>
            <person name="Shea T."/>
            <person name="Shenoy N."/>
            <person name="Sisk P."/>
            <person name="Stolte C."/>
            <person name="Sykes S."/>
            <person name="Walk T."/>
            <person name="White J."/>
            <person name="Yandava C."/>
            <person name="Haas B."/>
            <person name="Nusbaum C."/>
            <person name="Birren B."/>
        </authorList>
    </citation>
    <scope>NUCLEOTIDE SEQUENCE</scope>
    <source>
        <strain evidence="1">R3-111a-1</strain>
    </source>
</reference>
<gene>
    <name evidence="2" type="primary">20350337</name>
    <name evidence="1" type="ORF">GGTG_09879</name>
</gene>
<dbReference type="VEuPathDB" id="FungiDB:GGTG_09879"/>
<dbReference type="GeneID" id="20350337"/>
<name>J3P8P4_GAET3</name>
<dbReference type="EnsemblFungi" id="EJT73028">
    <property type="protein sequence ID" value="EJT73028"/>
    <property type="gene ID" value="GGTG_09879"/>
</dbReference>
<reference evidence="2" key="4">
    <citation type="journal article" date="2015" name="G3 (Bethesda)">
        <title>Genome sequences of three phytopathogenic species of the Magnaporthaceae family of fungi.</title>
        <authorList>
            <person name="Okagaki L.H."/>
            <person name="Nunes C.C."/>
            <person name="Sailsbery J."/>
            <person name="Clay B."/>
            <person name="Brown D."/>
            <person name="John T."/>
            <person name="Oh Y."/>
            <person name="Young N."/>
            <person name="Fitzgerald M."/>
            <person name="Haas B.J."/>
            <person name="Zeng Q."/>
            <person name="Young S."/>
            <person name="Adiconis X."/>
            <person name="Fan L."/>
            <person name="Levin J.Z."/>
            <person name="Mitchell T.K."/>
            <person name="Okubara P.A."/>
            <person name="Farman M.L."/>
            <person name="Kohn L.M."/>
            <person name="Birren B."/>
            <person name="Ma L.-J."/>
            <person name="Dean R.A."/>
        </authorList>
    </citation>
    <scope>NUCLEOTIDE SEQUENCE</scope>
    <source>
        <strain evidence="2">R3-111a-1</strain>
    </source>
</reference>